<accession>A0A9N9KCM8</accession>
<protein>
    <submittedName>
        <fullName evidence="1">25432_t:CDS:1</fullName>
    </submittedName>
</protein>
<reference evidence="1" key="1">
    <citation type="submission" date="2021-06" db="EMBL/GenBank/DDBJ databases">
        <authorList>
            <person name="Kallberg Y."/>
            <person name="Tangrot J."/>
            <person name="Rosling A."/>
        </authorList>
    </citation>
    <scope>NUCLEOTIDE SEQUENCE</scope>
    <source>
        <strain evidence="1">MA453B</strain>
    </source>
</reference>
<comment type="caution">
    <text evidence="1">The sequence shown here is derived from an EMBL/GenBank/DDBJ whole genome shotgun (WGS) entry which is preliminary data.</text>
</comment>
<gene>
    <name evidence="1" type="ORF">DERYTH_LOCUS27470</name>
</gene>
<sequence>EIANLRIENTKLKQIIKQNRTTNNASQSPVSLALSVISQMPIPSPINTHSDEDNSTNS</sequence>
<dbReference type="OrthoDB" id="2439723at2759"/>
<evidence type="ECO:0000313" key="2">
    <source>
        <dbReference type="Proteomes" id="UP000789405"/>
    </source>
</evidence>
<evidence type="ECO:0000313" key="1">
    <source>
        <dbReference type="EMBL" id="CAG8823289.1"/>
    </source>
</evidence>
<feature type="non-terminal residue" evidence="1">
    <location>
        <position position="1"/>
    </location>
</feature>
<dbReference type="Proteomes" id="UP000789405">
    <property type="component" value="Unassembled WGS sequence"/>
</dbReference>
<feature type="non-terminal residue" evidence="1">
    <location>
        <position position="58"/>
    </location>
</feature>
<keyword evidence="2" id="KW-1185">Reference proteome</keyword>
<dbReference type="AlphaFoldDB" id="A0A9N9KCM8"/>
<organism evidence="1 2">
    <name type="scientific">Dentiscutata erythropus</name>
    <dbReference type="NCBI Taxonomy" id="1348616"/>
    <lineage>
        <taxon>Eukaryota</taxon>
        <taxon>Fungi</taxon>
        <taxon>Fungi incertae sedis</taxon>
        <taxon>Mucoromycota</taxon>
        <taxon>Glomeromycotina</taxon>
        <taxon>Glomeromycetes</taxon>
        <taxon>Diversisporales</taxon>
        <taxon>Gigasporaceae</taxon>
        <taxon>Dentiscutata</taxon>
    </lineage>
</organism>
<name>A0A9N9KCM8_9GLOM</name>
<dbReference type="EMBL" id="CAJVPY010063257">
    <property type="protein sequence ID" value="CAG8823289.1"/>
    <property type="molecule type" value="Genomic_DNA"/>
</dbReference>
<proteinExistence type="predicted"/>